<name>K3WX19_GLOUD</name>
<dbReference type="InParanoid" id="K3WX19"/>
<keyword evidence="4" id="KW-1185">Reference proteome</keyword>
<accession>K3WX19</accession>
<sequence length="554" mass="62493">MGRVASTTAWNEEEDAELKQSLHQKEAITAQMISIISTRLNSLQTVANSRRLGLECDLRVNSDYCSKMVLGLQDPYENRVGTSGKTKTISSTAIASNQAMMERLFGPEEKSQLRTQVLKKNKVELQKNENRRNARVLLEKQLQASIEGHITRTVESFAYTVHDADGTGSSNSSVYINAKLLLLHTFERMRIAHGKKNFKRFLLSEVSCTLFEQVFWLAFCHFYQKQSMPQQRVLVDEISAKYVKMIASLHGNIDYIFRIYPYAVSSGVYWGFYYLFPGSRHLYTPEFKNEIYLFVCELLLGLKLCPVSVQSMRKEYFPDEILDDANARYKHLLKPLSAPSGSLGSSSAADLLHLPRVNLGAPALPSQSMKKAASESYLGKQALNDNTIERILETSHGDNSNSRTSQRRTHQVRSLFNVSQLSPLMKEYFGSPTKSVKKPCFLLRTTPFDGCPVGGEGTYHKFYRRKTQRNYASESLKEQEKCAREIQKVHSDTRREIETLHETRDVVLSSGKKALQAYCTLLITKKHAAEEEEAQAAASSTASNGGVMTRNGAK</sequence>
<dbReference type="EnsemblProtists" id="PYU1_T009517">
    <property type="protein sequence ID" value="PYU1_T009517"/>
    <property type="gene ID" value="PYU1_G009499"/>
</dbReference>
<reference evidence="4" key="2">
    <citation type="submission" date="2010-04" db="EMBL/GenBank/DDBJ databases">
        <authorList>
            <person name="Buell R."/>
            <person name="Hamilton J."/>
            <person name="Hostetler J."/>
        </authorList>
    </citation>
    <scope>NUCLEOTIDE SEQUENCE [LARGE SCALE GENOMIC DNA]</scope>
    <source>
        <strain evidence="4">DAOM:BR144</strain>
    </source>
</reference>
<comment type="similarity">
    <text evidence="1">Belongs to the FAM227 family.</text>
</comment>
<dbReference type="Pfam" id="PF14922">
    <property type="entry name" value="FWWh"/>
    <property type="match status" value="1"/>
</dbReference>
<organism evidence="3 4">
    <name type="scientific">Globisporangium ultimum (strain ATCC 200006 / CBS 805.95 / DAOM BR144)</name>
    <name type="common">Pythium ultimum</name>
    <dbReference type="NCBI Taxonomy" id="431595"/>
    <lineage>
        <taxon>Eukaryota</taxon>
        <taxon>Sar</taxon>
        <taxon>Stramenopiles</taxon>
        <taxon>Oomycota</taxon>
        <taxon>Peronosporomycetes</taxon>
        <taxon>Pythiales</taxon>
        <taxon>Pythiaceae</taxon>
        <taxon>Globisporangium</taxon>
    </lineage>
</organism>
<reference evidence="4" key="1">
    <citation type="journal article" date="2010" name="Genome Biol.">
        <title>Genome sequence of the necrotrophic plant pathogen Pythium ultimum reveals original pathogenicity mechanisms and effector repertoire.</title>
        <authorList>
            <person name="Levesque C.A."/>
            <person name="Brouwer H."/>
            <person name="Cano L."/>
            <person name="Hamilton J.P."/>
            <person name="Holt C."/>
            <person name="Huitema E."/>
            <person name="Raffaele S."/>
            <person name="Robideau G.P."/>
            <person name="Thines M."/>
            <person name="Win J."/>
            <person name="Zerillo M.M."/>
            <person name="Beakes G.W."/>
            <person name="Boore J.L."/>
            <person name="Busam D."/>
            <person name="Dumas B."/>
            <person name="Ferriera S."/>
            <person name="Fuerstenberg S.I."/>
            <person name="Gachon C.M."/>
            <person name="Gaulin E."/>
            <person name="Govers F."/>
            <person name="Grenville-Briggs L."/>
            <person name="Horner N."/>
            <person name="Hostetler J."/>
            <person name="Jiang R.H."/>
            <person name="Johnson J."/>
            <person name="Krajaejun T."/>
            <person name="Lin H."/>
            <person name="Meijer H.J."/>
            <person name="Moore B."/>
            <person name="Morris P."/>
            <person name="Phuntmart V."/>
            <person name="Puiu D."/>
            <person name="Shetty J."/>
            <person name="Stajich J.E."/>
            <person name="Tripathy S."/>
            <person name="Wawra S."/>
            <person name="van West P."/>
            <person name="Whitty B.R."/>
            <person name="Coutinho P.M."/>
            <person name="Henrissat B."/>
            <person name="Martin F."/>
            <person name="Thomas P.D."/>
            <person name="Tyler B.M."/>
            <person name="De Vries R.P."/>
            <person name="Kamoun S."/>
            <person name="Yandell M."/>
            <person name="Tisserat N."/>
            <person name="Buell C.R."/>
        </authorList>
    </citation>
    <scope>NUCLEOTIDE SEQUENCE</scope>
    <source>
        <strain evidence="4">DAOM:BR144</strain>
    </source>
</reference>
<dbReference type="Proteomes" id="UP000019132">
    <property type="component" value="Unassembled WGS sequence"/>
</dbReference>
<dbReference type="eggNOG" id="ENOG502S3FI">
    <property type="taxonomic scope" value="Eukaryota"/>
</dbReference>
<protein>
    <submittedName>
        <fullName evidence="3">Uncharacterized protein</fullName>
    </submittedName>
</protein>
<dbReference type="AlphaFoldDB" id="K3WX19"/>
<dbReference type="EMBL" id="GL376622">
    <property type="status" value="NOT_ANNOTATED_CDS"/>
    <property type="molecule type" value="Genomic_DNA"/>
</dbReference>
<dbReference type="OMA" id="RVNSDYC"/>
<reference evidence="3" key="3">
    <citation type="submission" date="2015-02" db="UniProtKB">
        <authorList>
            <consortium name="EnsemblProtists"/>
        </authorList>
    </citation>
    <scope>IDENTIFICATION</scope>
    <source>
        <strain evidence="3">DAOM BR144</strain>
    </source>
</reference>
<dbReference type="InterPro" id="IPR029417">
    <property type="entry name" value="FAM227"/>
</dbReference>
<evidence type="ECO:0000256" key="2">
    <source>
        <dbReference type="SAM" id="MobiDB-lite"/>
    </source>
</evidence>
<dbReference type="VEuPathDB" id="FungiDB:PYU1_G009499"/>
<dbReference type="PANTHER" id="PTHR33560:SF1">
    <property type="entry name" value="PROTEIN FAM227A"/>
    <property type="match status" value="1"/>
</dbReference>
<proteinExistence type="inferred from homology"/>
<evidence type="ECO:0000313" key="4">
    <source>
        <dbReference type="Proteomes" id="UP000019132"/>
    </source>
</evidence>
<evidence type="ECO:0000313" key="3">
    <source>
        <dbReference type="EnsemblProtists" id="PYU1_T009517"/>
    </source>
</evidence>
<evidence type="ECO:0000256" key="1">
    <source>
        <dbReference type="ARBA" id="ARBA00008666"/>
    </source>
</evidence>
<dbReference type="PANTHER" id="PTHR33560">
    <property type="entry name" value="PROTEIN FAM227B"/>
    <property type="match status" value="1"/>
</dbReference>
<dbReference type="HOGENOM" id="CLU_020614_0_0_1"/>
<feature type="region of interest" description="Disordered" evidence="2">
    <location>
        <begin position="530"/>
        <end position="554"/>
    </location>
</feature>